<evidence type="ECO:0008006" key="3">
    <source>
        <dbReference type="Google" id="ProtNLM"/>
    </source>
</evidence>
<proteinExistence type="predicted"/>
<gene>
    <name evidence="1" type="ORF">JD18_102</name>
</gene>
<dbReference type="RefSeq" id="YP_009190683.1">
    <property type="nucleotide sequence ID" value="NC_028686.1"/>
</dbReference>
<dbReference type="KEGG" id="vg:26518517"/>
<sequence length="106" mass="11721">MIKYAALLGLVLAFSVNAENSMSDSLRIAKTFCNTNSECVDILALELDSAFSDGVKDSRSPAQWTTLINRKAKSMKDLCVNAPNENICLMYRDQLMARYMSGLSSK</sequence>
<name>A0A0K1Y4R1_9CAUD</name>
<evidence type="ECO:0000313" key="2">
    <source>
        <dbReference type="Proteomes" id="UP000204179"/>
    </source>
</evidence>
<organism evidence="1 2">
    <name type="scientific">Klebsiella phage JD18</name>
    <dbReference type="NCBI Taxonomy" id="1698360"/>
    <lineage>
        <taxon>Viruses</taxon>
        <taxon>Duplodnaviria</taxon>
        <taxon>Heunggongvirae</taxon>
        <taxon>Uroviricota</taxon>
        <taxon>Caudoviricetes</taxon>
        <taxon>Pantevenvirales</taxon>
        <taxon>Straboviridae</taxon>
        <taxon>Tevenvirinae</taxon>
        <taxon>Jiaodavirus</taxon>
        <taxon>Jiaodavirus jd18</taxon>
    </lineage>
</organism>
<dbReference type="GeneID" id="26518517"/>
<protein>
    <recommendedName>
        <fullName evidence="3">Valyl-tRNA synthetase modifier</fullName>
    </recommendedName>
</protein>
<evidence type="ECO:0000313" key="1">
    <source>
        <dbReference type="EMBL" id="AKY01973.1"/>
    </source>
</evidence>
<accession>A0A0K1Y4R1</accession>
<dbReference type="Proteomes" id="UP000204179">
    <property type="component" value="Segment"/>
</dbReference>
<dbReference type="EMBL" id="KT239446">
    <property type="protein sequence ID" value="AKY01973.1"/>
    <property type="molecule type" value="Genomic_DNA"/>
</dbReference>
<reference evidence="1 2" key="1">
    <citation type="submission" date="2015-07" db="EMBL/GenBank/DDBJ databases">
        <title>Isolation and characterization of JD18-a novel lytic bacteriophage for Klebsiella pneumoniae.</title>
        <authorList>
            <person name="Fan J."/>
            <person name="Zhang X."/>
            <person name="Guo X."/>
            <person name="He P."/>
            <person name="Zhang Y."/>
        </authorList>
    </citation>
    <scope>NUCLEOTIDE SEQUENCE [LARGE SCALE GENOMIC DNA]</scope>
</reference>
<keyword evidence="2" id="KW-1185">Reference proteome</keyword>